<dbReference type="PANTHER" id="PTHR43464:SF19">
    <property type="entry name" value="UBIQUINONE BIOSYNTHESIS O-METHYLTRANSFERASE, MITOCHONDRIAL"/>
    <property type="match status" value="1"/>
</dbReference>
<dbReference type="Pfam" id="PF13649">
    <property type="entry name" value="Methyltransf_25"/>
    <property type="match status" value="1"/>
</dbReference>
<dbReference type="PANTHER" id="PTHR43464">
    <property type="entry name" value="METHYLTRANSFERASE"/>
    <property type="match status" value="1"/>
</dbReference>
<evidence type="ECO:0000256" key="3">
    <source>
        <dbReference type="ARBA" id="ARBA00022691"/>
    </source>
</evidence>
<name>A0ABM7M906_9ACTN</name>
<dbReference type="InterPro" id="IPR041698">
    <property type="entry name" value="Methyltransf_25"/>
</dbReference>
<keyword evidence="2" id="KW-0808">Transferase</keyword>
<sequence length="195" mass="21223">MIDYDEAYRTDTAPWDIGKPQPALTALLDYGVRGPKVLDLGCGTGDLALALARRGYHVTGIDISPVAIERARAKATGLTATFDVQDATALHLPNAPFDTIIDCGLLHNLHRYGGLDAYLAQLPGLAEPGTMLYVLAISAEAGDTWTITRDQLTQWFPEPTWTDTTIKDVPVTAEVGDEKLTMPGYLLRTFRAYTT</sequence>
<dbReference type="SUPFAM" id="SSF53335">
    <property type="entry name" value="S-adenosyl-L-methionine-dependent methyltransferases"/>
    <property type="match status" value="1"/>
</dbReference>
<gene>
    <name evidence="5" type="ORF">Aiant_87540</name>
</gene>
<evidence type="ECO:0000256" key="1">
    <source>
        <dbReference type="ARBA" id="ARBA00022603"/>
    </source>
</evidence>
<evidence type="ECO:0000259" key="4">
    <source>
        <dbReference type="Pfam" id="PF13649"/>
    </source>
</evidence>
<protein>
    <recommendedName>
        <fullName evidence="4">Methyltransferase domain-containing protein</fullName>
    </recommendedName>
</protein>
<evidence type="ECO:0000256" key="2">
    <source>
        <dbReference type="ARBA" id="ARBA00022679"/>
    </source>
</evidence>
<keyword evidence="3" id="KW-0949">S-adenosyl-L-methionine</keyword>
<accession>A0ABM7M906</accession>
<keyword evidence="6" id="KW-1185">Reference proteome</keyword>
<reference evidence="5 6" key="1">
    <citation type="submission" date="2020-08" db="EMBL/GenBank/DDBJ databases">
        <title>Whole genome shotgun sequence of Actinoplanes ianthinogenes NBRC 13996.</title>
        <authorList>
            <person name="Komaki H."/>
            <person name="Tamura T."/>
        </authorList>
    </citation>
    <scope>NUCLEOTIDE SEQUENCE [LARGE SCALE GENOMIC DNA]</scope>
    <source>
        <strain evidence="5 6">NBRC 13996</strain>
    </source>
</reference>
<dbReference type="Proteomes" id="UP000676967">
    <property type="component" value="Chromosome"/>
</dbReference>
<organism evidence="5 6">
    <name type="scientific">Actinoplanes ianthinogenes</name>
    <dbReference type="NCBI Taxonomy" id="122358"/>
    <lineage>
        <taxon>Bacteria</taxon>
        <taxon>Bacillati</taxon>
        <taxon>Actinomycetota</taxon>
        <taxon>Actinomycetes</taxon>
        <taxon>Micromonosporales</taxon>
        <taxon>Micromonosporaceae</taxon>
        <taxon>Actinoplanes</taxon>
    </lineage>
</organism>
<feature type="domain" description="Methyltransferase" evidence="4">
    <location>
        <begin position="37"/>
        <end position="111"/>
    </location>
</feature>
<dbReference type="RefSeq" id="WP_189330422.1">
    <property type="nucleotide sequence ID" value="NZ_AP023356.1"/>
</dbReference>
<dbReference type="InterPro" id="IPR029063">
    <property type="entry name" value="SAM-dependent_MTases_sf"/>
</dbReference>
<evidence type="ECO:0000313" key="5">
    <source>
        <dbReference type="EMBL" id="BCJ48097.1"/>
    </source>
</evidence>
<dbReference type="Gene3D" id="3.40.50.150">
    <property type="entry name" value="Vaccinia Virus protein VP39"/>
    <property type="match status" value="1"/>
</dbReference>
<dbReference type="EMBL" id="AP023356">
    <property type="protein sequence ID" value="BCJ48097.1"/>
    <property type="molecule type" value="Genomic_DNA"/>
</dbReference>
<keyword evidence="1" id="KW-0489">Methyltransferase</keyword>
<proteinExistence type="predicted"/>
<dbReference type="CDD" id="cd02440">
    <property type="entry name" value="AdoMet_MTases"/>
    <property type="match status" value="1"/>
</dbReference>
<evidence type="ECO:0000313" key="6">
    <source>
        <dbReference type="Proteomes" id="UP000676967"/>
    </source>
</evidence>